<organism evidence="2">
    <name type="scientific">Brassica napus</name>
    <name type="common">Rape</name>
    <dbReference type="NCBI Taxonomy" id="3708"/>
    <lineage>
        <taxon>Eukaryota</taxon>
        <taxon>Viridiplantae</taxon>
        <taxon>Streptophyta</taxon>
        <taxon>Embryophyta</taxon>
        <taxon>Tracheophyta</taxon>
        <taxon>Spermatophyta</taxon>
        <taxon>Magnoliopsida</taxon>
        <taxon>eudicotyledons</taxon>
        <taxon>Gunneridae</taxon>
        <taxon>Pentapetalae</taxon>
        <taxon>rosids</taxon>
        <taxon>malvids</taxon>
        <taxon>Brassicales</taxon>
        <taxon>Brassicaceae</taxon>
        <taxon>Brassiceae</taxon>
        <taxon>Brassica</taxon>
    </lineage>
</organism>
<dbReference type="Proteomes" id="UP001295469">
    <property type="component" value="Chromosome A01"/>
</dbReference>
<dbReference type="EMBL" id="HG994355">
    <property type="protein sequence ID" value="CAF2149460.1"/>
    <property type="molecule type" value="Genomic_DNA"/>
</dbReference>
<feature type="compositionally biased region" description="Basic and acidic residues" evidence="1">
    <location>
        <begin position="1"/>
        <end position="12"/>
    </location>
</feature>
<feature type="compositionally biased region" description="Basic and acidic residues" evidence="1">
    <location>
        <begin position="23"/>
        <end position="37"/>
    </location>
</feature>
<reference evidence="2" key="1">
    <citation type="submission" date="2021-01" db="EMBL/GenBank/DDBJ databases">
        <authorList>
            <consortium name="Genoscope - CEA"/>
            <person name="William W."/>
        </authorList>
    </citation>
    <scope>NUCLEOTIDE SEQUENCE</scope>
</reference>
<gene>
    <name evidence="2" type="ORF">DARMORV10_A01P15050.1</name>
</gene>
<protein>
    <submittedName>
        <fullName evidence="2">(rape) hypothetical protein</fullName>
    </submittedName>
</protein>
<name>A0A816XPY8_BRANA</name>
<evidence type="ECO:0000256" key="1">
    <source>
        <dbReference type="SAM" id="MobiDB-lite"/>
    </source>
</evidence>
<dbReference type="AlphaFoldDB" id="A0A816XPY8"/>
<proteinExistence type="predicted"/>
<sequence>MISGDDHHDSPNSKRRKTNQDLNTDHGDASDSSPRRQDVGLWDELNEHQMSEAEKVLAQTFLNRPDFPHYLLVTPPPEDLWNIFAKTMAANKKLPRNTIETRLQQPVSPPARYSLPVDRLSVVLFTIGFTKCMDLVFLTFRGFPRSHVTPVHNTNLHNNPNTLTTRTRP</sequence>
<evidence type="ECO:0000313" key="2">
    <source>
        <dbReference type="EMBL" id="CAF2149460.1"/>
    </source>
</evidence>
<accession>A0A816XPY8</accession>
<feature type="region of interest" description="Disordered" evidence="1">
    <location>
        <begin position="1"/>
        <end position="37"/>
    </location>
</feature>
<feature type="region of interest" description="Disordered" evidence="1">
    <location>
        <begin position="149"/>
        <end position="169"/>
    </location>
</feature>